<organism evidence="2">
    <name type="scientific">Spirodela intermedia</name>
    <name type="common">Intermediate duckweed</name>
    <dbReference type="NCBI Taxonomy" id="51605"/>
    <lineage>
        <taxon>Eukaryota</taxon>
        <taxon>Viridiplantae</taxon>
        <taxon>Streptophyta</taxon>
        <taxon>Embryophyta</taxon>
        <taxon>Tracheophyta</taxon>
        <taxon>Spermatophyta</taxon>
        <taxon>Magnoliopsida</taxon>
        <taxon>Liliopsida</taxon>
        <taxon>Araceae</taxon>
        <taxon>Lemnoideae</taxon>
        <taxon>Spirodela</taxon>
    </lineage>
</organism>
<dbReference type="EMBL" id="CACRZD030000008">
    <property type="protein sequence ID" value="CAA6663919.1"/>
    <property type="molecule type" value="Genomic_DNA"/>
</dbReference>
<reference evidence="2 3" key="1">
    <citation type="submission" date="2019-12" db="EMBL/GenBank/DDBJ databases">
        <authorList>
            <person name="Scholz U."/>
            <person name="Mascher M."/>
            <person name="Fiebig A."/>
        </authorList>
    </citation>
    <scope>NUCLEOTIDE SEQUENCE</scope>
</reference>
<name>A0A7I8J1I4_SPIIN</name>
<sequence>MFFCVLRCCVFFLFDLLVRVDEWREPSGEALAGGRGMFCILPIVKALVEVASHSVRTLFSTSIYVSIYWHRYYYYYFIYLF</sequence>
<dbReference type="PANTHER" id="PTHR48204:SF1">
    <property type="entry name" value="OS07G0265100 PROTEIN"/>
    <property type="match status" value="1"/>
</dbReference>
<evidence type="ECO:0000256" key="1">
    <source>
        <dbReference type="SAM" id="SignalP"/>
    </source>
</evidence>
<keyword evidence="1" id="KW-0732">Signal</keyword>
<dbReference type="PANTHER" id="PTHR48204">
    <property type="entry name" value="OS07G0265100 PROTEIN"/>
    <property type="match status" value="1"/>
</dbReference>
<keyword evidence="3" id="KW-1185">Reference proteome</keyword>
<proteinExistence type="predicted"/>
<evidence type="ECO:0000313" key="2">
    <source>
        <dbReference type="EMBL" id="CAA2624473.1"/>
    </source>
</evidence>
<dbReference type="Proteomes" id="UP001189122">
    <property type="component" value="Unassembled WGS sequence"/>
</dbReference>
<accession>A0A7I8J1I4</accession>
<evidence type="ECO:0000313" key="3">
    <source>
        <dbReference type="Proteomes" id="UP001189122"/>
    </source>
</evidence>
<feature type="signal peptide" evidence="1">
    <location>
        <begin position="1"/>
        <end position="20"/>
    </location>
</feature>
<gene>
    <name evidence="2" type="ORF">SI7747_08010308</name>
</gene>
<dbReference type="AlphaFoldDB" id="A0A7I8J1I4"/>
<dbReference type="EMBL" id="LR743595">
    <property type="protein sequence ID" value="CAA2624473.1"/>
    <property type="molecule type" value="Genomic_DNA"/>
</dbReference>
<protein>
    <submittedName>
        <fullName evidence="2">Uncharacterized protein</fullName>
    </submittedName>
</protein>
<feature type="chain" id="PRO_5029907489" evidence="1">
    <location>
        <begin position="21"/>
        <end position="81"/>
    </location>
</feature>